<dbReference type="Proteomes" id="UP000033115">
    <property type="component" value="Chromosome"/>
</dbReference>
<organism evidence="2 3">
    <name type="scientific">Clostridium scatologenes</name>
    <dbReference type="NCBI Taxonomy" id="1548"/>
    <lineage>
        <taxon>Bacteria</taxon>
        <taxon>Bacillati</taxon>
        <taxon>Bacillota</taxon>
        <taxon>Clostridia</taxon>
        <taxon>Eubacteriales</taxon>
        <taxon>Clostridiaceae</taxon>
        <taxon>Clostridium</taxon>
    </lineage>
</organism>
<accession>A0A0E3M8V6</accession>
<gene>
    <name evidence="2" type="ORF">CSCA_1638</name>
</gene>
<feature type="domain" description="DUF4397" evidence="1">
    <location>
        <begin position="135"/>
        <end position="204"/>
    </location>
</feature>
<dbReference type="HOGENOM" id="CLU_069060_1_1_9"/>
<dbReference type="AlphaFoldDB" id="A0A0E3M8V6"/>
<keyword evidence="3" id="KW-1185">Reference proteome</keyword>
<dbReference type="EMBL" id="CP009933">
    <property type="protein sequence ID" value="AKA68763.1"/>
    <property type="molecule type" value="Genomic_DNA"/>
</dbReference>
<name>A0A0E3M8V6_CLOSL</name>
<evidence type="ECO:0000313" key="3">
    <source>
        <dbReference type="Proteomes" id="UP000033115"/>
    </source>
</evidence>
<dbReference type="KEGG" id="csq:CSCA_1638"/>
<evidence type="ECO:0000313" key="2">
    <source>
        <dbReference type="EMBL" id="AKA68763.1"/>
    </source>
</evidence>
<sequence length="215" mass="24395">MLFCPYYNSYFRQGPGYSYIRVFHAAPDVSPIDVYANNDIIATNLRFKGFTDYIRLPLGRYRIRIFRRGTQINPLLDRSIVIPQGKIFTLAATGLIPNLELRAVGDTIEPLRPGRAKIRFVHFSPGAPAVDLTLYNGDIIFKNVSYGGITEYKEIAPGNYNLQLRVANTDQKVLLLPNTRFGPDKFYTIYAVGLVNREPKLQVVIPLDGNTYLKF</sequence>
<evidence type="ECO:0000259" key="1">
    <source>
        <dbReference type="Pfam" id="PF14344"/>
    </source>
</evidence>
<feature type="domain" description="DUF4397" evidence="1">
    <location>
        <begin position="18"/>
        <end position="133"/>
    </location>
</feature>
<dbReference type="InterPro" id="IPR025510">
    <property type="entry name" value="DUF4397"/>
</dbReference>
<dbReference type="RefSeq" id="WP_029159282.1">
    <property type="nucleotide sequence ID" value="NZ_CP009933.1"/>
</dbReference>
<protein>
    <recommendedName>
        <fullName evidence="1">DUF4397 domain-containing protein</fullName>
    </recommendedName>
</protein>
<reference evidence="2 3" key="1">
    <citation type="journal article" date="2015" name="J. Biotechnol.">
        <title>Complete genome sequence of a malodorant-producing acetogen, Clostridium scatologenes ATCC 25775(T).</title>
        <authorList>
            <person name="Zhu Z."/>
            <person name="Guo T."/>
            <person name="Zheng H."/>
            <person name="Song T."/>
            <person name="Ouyang P."/>
            <person name="Xie J."/>
        </authorList>
    </citation>
    <scope>NUCLEOTIDE SEQUENCE [LARGE SCALE GENOMIC DNA]</scope>
    <source>
        <strain evidence="2 3">ATCC 25775</strain>
    </source>
</reference>
<dbReference type="STRING" id="1548.CSCA_1638"/>
<dbReference type="Pfam" id="PF14344">
    <property type="entry name" value="DUF4397"/>
    <property type="match status" value="2"/>
</dbReference>
<proteinExistence type="predicted"/>